<name>A0A1W1D0I0_9ZZZZ</name>
<protein>
    <recommendedName>
        <fullName evidence="2">McrBC 5-methylcytosine restriction system component</fullName>
    </recommendedName>
</protein>
<dbReference type="InterPro" id="IPR019292">
    <property type="entry name" value="McrC"/>
</dbReference>
<dbReference type="PANTHER" id="PTHR38733">
    <property type="entry name" value="PROTEIN MCRC"/>
    <property type="match status" value="1"/>
</dbReference>
<dbReference type="PANTHER" id="PTHR38733:SF1">
    <property type="entry name" value="TYPE IV METHYL-DIRECTED RESTRICTION ENZYME ECOKMCRBC"/>
    <property type="match status" value="1"/>
</dbReference>
<evidence type="ECO:0000313" key="1">
    <source>
        <dbReference type="EMBL" id="SFV71608.1"/>
    </source>
</evidence>
<dbReference type="Pfam" id="PF10117">
    <property type="entry name" value="McrBC"/>
    <property type="match status" value="1"/>
</dbReference>
<sequence length="161" mass="19093">MVNVAELFEIYVTKLLQKEFPDWSVSSPKIELYTNQFFARKIIPDIVMIKDNDVMVFDTKYKRMLFRGRYENGGDLDRNDFFQINTYMSYYKNQGYNVKVGGLLYPMGKKFNQDECYSDSWFNNSETKFIVDGIELSVDKINIDDIVKSEMTFIDRIKELI</sequence>
<proteinExistence type="predicted"/>
<dbReference type="EMBL" id="FPHM01000281">
    <property type="protein sequence ID" value="SFV71608.1"/>
    <property type="molecule type" value="Genomic_DNA"/>
</dbReference>
<accession>A0A1W1D0I0</accession>
<organism evidence="1">
    <name type="scientific">hydrothermal vent metagenome</name>
    <dbReference type="NCBI Taxonomy" id="652676"/>
    <lineage>
        <taxon>unclassified sequences</taxon>
        <taxon>metagenomes</taxon>
        <taxon>ecological metagenomes</taxon>
    </lineage>
</organism>
<dbReference type="AlphaFoldDB" id="A0A1W1D0I0"/>
<evidence type="ECO:0008006" key="2">
    <source>
        <dbReference type="Google" id="ProtNLM"/>
    </source>
</evidence>
<gene>
    <name evidence="1" type="ORF">MNB_SV-13-1275</name>
</gene>
<reference evidence="1" key="1">
    <citation type="submission" date="2016-10" db="EMBL/GenBank/DDBJ databases">
        <authorList>
            <person name="de Groot N.N."/>
        </authorList>
    </citation>
    <scope>NUCLEOTIDE SEQUENCE</scope>
</reference>